<evidence type="ECO:0000256" key="1">
    <source>
        <dbReference type="SAM" id="MobiDB-lite"/>
    </source>
</evidence>
<keyword evidence="3" id="KW-1185">Reference proteome</keyword>
<evidence type="ECO:0008006" key="4">
    <source>
        <dbReference type="Google" id="ProtNLM"/>
    </source>
</evidence>
<accession>A0A9N9LQK1</accession>
<name>A0A9N9LQK1_9HELO</name>
<dbReference type="Proteomes" id="UP000701801">
    <property type="component" value="Unassembled WGS sequence"/>
</dbReference>
<gene>
    <name evidence="2" type="ORF">HYALB_00000688</name>
</gene>
<feature type="compositionally biased region" description="Low complexity" evidence="1">
    <location>
        <begin position="136"/>
        <end position="150"/>
    </location>
</feature>
<evidence type="ECO:0000313" key="2">
    <source>
        <dbReference type="EMBL" id="CAG8978018.1"/>
    </source>
</evidence>
<sequence>MKLSSHRWIFLRAKPLWNSQFSIHGTFRWHSHARWYSSSTRAIIENEKENEAFKTFDVTCGAAGTIAVDLYNLDLLSKPTTPLFIYLPPTGCHLRESHPPIPSFLLSPSAAIARINYRWNHLSSSPRQVSTDADEPSSSPSTPNLLTSDPGYANHPFPTPLHDTLHAFSFLTDSLLPSYSPDSAKPKTNGASPTKKSVWATPPPTPSKTIQRPIIIYGSCLGGTLAASLGLTESQVSKTLSYQISGVISKNGIFDWTEFGSTPPPEGEAPSQAEDFESWDTRKLHRIKKHLFSDPAGTFDCFVSPALFFRTAGTNVPPKWPSNEEDPTENEYSELMFDDDMFLSSPVLNTTSIQSALTKPTTPPRGRSRKTTVDLTPAARTSHLKFPPPKSGLKIPRSLFLVAPPAPVRKEPKSKASKVRAKKEKITPLTQAKELGGLMRRSISQLEFKDRKMWDEDLDDEAEGMKRVGVWECGDGIKEEEVGEWIEECLDS</sequence>
<dbReference type="InterPro" id="IPR029058">
    <property type="entry name" value="AB_hydrolase_fold"/>
</dbReference>
<dbReference type="EMBL" id="CAJVRM010000240">
    <property type="protein sequence ID" value="CAG8978018.1"/>
    <property type="molecule type" value="Genomic_DNA"/>
</dbReference>
<dbReference type="AlphaFoldDB" id="A0A9N9LQK1"/>
<comment type="caution">
    <text evidence="2">The sequence shown here is derived from an EMBL/GenBank/DDBJ whole genome shotgun (WGS) entry which is preliminary data.</text>
</comment>
<dbReference type="SUPFAM" id="SSF53474">
    <property type="entry name" value="alpha/beta-Hydrolases"/>
    <property type="match status" value="1"/>
</dbReference>
<feature type="region of interest" description="Disordered" evidence="1">
    <location>
        <begin position="181"/>
        <end position="207"/>
    </location>
</feature>
<organism evidence="2 3">
    <name type="scientific">Hymenoscyphus albidus</name>
    <dbReference type="NCBI Taxonomy" id="595503"/>
    <lineage>
        <taxon>Eukaryota</taxon>
        <taxon>Fungi</taxon>
        <taxon>Dikarya</taxon>
        <taxon>Ascomycota</taxon>
        <taxon>Pezizomycotina</taxon>
        <taxon>Leotiomycetes</taxon>
        <taxon>Helotiales</taxon>
        <taxon>Helotiaceae</taxon>
        <taxon>Hymenoscyphus</taxon>
    </lineage>
</organism>
<proteinExistence type="predicted"/>
<dbReference type="Gene3D" id="3.40.50.1820">
    <property type="entry name" value="alpha/beta hydrolase"/>
    <property type="match status" value="1"/>
</dbReference>
<protein>
    <recommendedName>
        <fullName evidence="4">Alpha/beta-hydrolase</fullName>
    </recommendedName>
</protein>
<reference evidence="2" key="1">
    <citation type="submission" date="2021-07" db="EMBL/GenBank/DDBJ databases">
        <authorList>
            <person name="Durling M."/>
        </authorList>
    </citation>
    <scope>NUCLEOTIDE SEQUENCE</scope>
</reference>
<evidence type="ECO:0000313" key="3">
    <source>
        <dbReference type="Proteomes" id="UP000701801"/>
    </source>
</evidence>
<feature type="region of interest" description="Disordered" evidence="1">
    <location>
        <begin position="125"/>
        <end position="153"/>
    </location>
</feature>
<dbReference type="OrthoDB" id="5396420at2759"/>